<organism evidence="2">
    <name type="scientific">Geoglobus ahangari</name>
    <dbReference type="NCBI Taxonomy" id="113653"/>
    <lineage>
        <taxon>Archaea</taxon>
        <taxon>Methanobacteriati</taxon>
        <taxon>Methanobacteriota</taxon>
        <taxon>Archaeoglobi</taxon>
        <taxon>Archaeoglobales</taxon>
        <taxon>Archaeoglobaceae</taxon>
        <taxon>Geoglobus</taxon>
    </lineage>
</organism>
<comment type="caution">
    <text evidence="2">The sequence shown here is derived from an EMBL/GenBank/DDBJ whole genome shotgun (WGS) entry which is preliminary data.</text>
</comment>
<name>A0A7C4S6G5_9EURY</name>
<proteinExistence type="predicted"/>
<evidence type="ECO:0000313" key="2">
    <source>
        <dbReference type="EMBL" id="HGU59891.1"/>
    </source>
</evidence>
<dbReference type="EMBL" id="DTAK01000056">
    <property type="protein sequence ID" value="HGU59891.1"/>
    <property type="molecule type" value="Genomic_DNA"/>
</dbReference>
<accession>A0A7C4S6G5</accession>
<evidence type="ECO:0000313" key="1">
    <source>
        <dbReference type="EMBL" id="HGE65920.1"/>
    </source>
</evidence>
<reference evidence="2" key="1">
    <citation type="journal article" date="2020" name="mSystems">
        <title>Genome- and Community-Level Interaction Insights into Carbon Utilization and Element Cycling Functions of Hydrothermarchaeota in Hydrothermal Sediment.</title>
        <authorList>
            <person name="Zhou Z."/>
            <person name="Liu Y."/>
            <person name="Xu W."/>
            <person name="Pan J."/>
            <person name="Luo Z.H."/>
            <person name="Li M."/>
        </authorList>
    </citation>
    <scope>NUCLEOTIDE SEQUENCE [LARGE SCALE GENOMIC DNA]</scope>
    <source>
        <strain evidence="2">SpSt-62</strain>
        <strain evidence="1">SpSt-97</strain>
    </source>
</reference>
<gene>
    <name evidence="2" type="ORF">ENT89_07140</name>
    <name evidence="1" type="ORF">ENX77_02150</name>
</gene>
<dbReference type="EMBL" id="DTPI01000010">
    <property type="protein sequence ID" value="HGE65920.1"/>
    <property type="molecule type" value="Genomic_DNA"/>
</dbReference>
<sequence>MKEIIEEWVDNLLSNYPIRVVEVDEYIRECAGKIVKAILDRYNGRDLNTDEFENAVDDLMRYIASGQESPREAMQKLLALKEIFIKREFDFAKIDKIFNEFLCVAFEYYVLCKSHIYELRIKEIKNENEMLRKIMEYAEKYYRDKER</sequence>
<dbReference type="AlphaFoldDB" id="A0A7C4S6G5"/>
<protein>
    <submittedName>
        <fullName evidence="2">Uncharacterized protein</fullName>
    </submittedName>
</protein>